<name>A0A9N9WE52_9NEOP</name>
<dbReference type="PANTHER" id="PTHR47331">
    <property type="entry name" value="PHD-TYPE DOMAIN-CONTAINING PROTEIN"/>
    <property type="match status" value="1"/>
</dbReference>
<accession>A0A9N9WE52</accession>
<reference evidence="1" key="1">
    <citation type="submission" date="2021-12" db="EMBL/GenBank/DDBJ databases">
        <authorList>
            <person name="King R."/>
        </authorList>
    </citation>
    <scope>NUCLEOTIDE SEQUENCE</scope>
</reference>
<protein>
    <submittedName>
        <fullName evidence="1">Uncharacterized protein</fullName>
    </submittedName>
</protein>
<keyword evidence="2" id="KW-1185">Reference proteome</keyword>
<dbReference type="OrthoDB" id="8194935at2759"/>
<reference evidence="1" key="2">
    <citation type="submission" date="2022-10" db="EMBL/GenBank/DDBJ databases">
        <authorList>
            <consortium name="ENA_rothamsted_submissions"/>
            <consortium name="culmorum"/>
            <person name="King R."/>
        </authorList>
    </citation>
    <scope>NUCLEOTIDE SEQUENCE</scope>
</reference>
<dbReference type="PANTHER" id="PTHR47331:SF1">
    <property type="entry name" value="GAG-LIKE PROTEIN"/>
    <property type="match status" value="1"/>
</dbReference>
<evidence type="ECO:0000313" key="2">
    <source>
        <dbReference type="Proteomes" id="UP001153714"/>
    </source>
</evidence>
<organism evidence="1 2">
    <name type="scientific">Diatraea saccharalis</name>
    <name type="common">sugarcane borer</name>
    <dbReference type="NCBI Taxonomy" id="40085"/>
    <lineage>
        <taxon>Eukaryota</taxon>
        <taxon>Metazoa</taxon>
        <taxon>Ecdysozoa</taxon>
        <taxon>Arthropoda</taxon>
        <taxon>Hexapoda</taxon>
        <taxon>Insecta</taxon>
        <taxon>Pterygota</taxon>
        <taxon>Neoptera</taxon>
        <taxon>Endopterygota</taxon>
        <taxon>Lepidoptera</taxon>
        <taxon>Glossata</taxon>
        <taxon>Ditrysia</taxon>
        <taxon>Pyraloidea</taxon>
        <taxon>Crambidae</taxon>
        <taxon>Crambinae</taxon>
        <taxon>Diatraea</taxon>
    </lineage>
</organism>
<dbReference type="Pfam" id="PF03564">
    <property type="entry name" value="DUF1759"/>
    <property type="match status" value="1"/>
</dbReference>
<evidence type="ECO:0000313" key="1">
    <source>
        <dbReference type="EMBL" id="CAG9787132.1"/>
    </source>
</evidence>
<gene>
    <name evidence="1" type="ORF">DIATSA_LOCUS5038</name>
</gene>
<dbReference type="InterPro" id="IPR005312">
    <property type="entry name" value="DUF1759"/>
</dbReference>
<sequence>MASKKKEQEIFEDAKALDTLQIKRLTLIGKRDNIFSRMQALYNHALNALTNDTEKDLFLCSIISLERLRSEFNEIVDNLNVTELTINPAYVVNYQSISAFDDMYCRCKFVYDTIKPSVKNVETANFNVLPHHKSIRLPELDLMGFCGDPIKWPIFYESFKRAIHENPDLTDHDRVQYLINKLSGRALSVCSGIVPNGDNYRAIWQTLIDKYDDKRALAAAYLDQMFEFKSFNNATSKNLDIFLDKFCTAVSSLKSLKLDDLSDFILLQLALKKIDSNTARSFEIFKRGASMPLYNDLIKFIREQSKILERTTPVSNSRSNDNYKSSITTKSTHSFATSYVTSCPLCKQIDHCNLYRCPAYSKLSIDEKFDFIKQNKGCTNCLSVSHSNNACNSKFNCRFCGCKHHSLLCRKVPFPREGHRAPPSAASSASALLPLDNTVTPAQRTNVCLSMQQNVSYHNIQPVSMSIANNNNTCLLGTVQVYATDSNVERYKIIVSKGKEPSQFLYVVRPVLKIAE</sequence>
<dbReference type="Proteomes" id="UP001153714">
    <property type="component" value="Chromosome 17"/>
</dbReference>
<dbReference type="AlphaFoldDB" id="A0A9N9WE52"/>
<proteinExistence type="predicted"/>
<dbReference type="EMBL" id="OU893348">
    <property type="protein sequence ID" value="CAG9787132.1"/>
    <property type="molecule type" value="Genomic_DNA"/>
</dbReference>